<accession>A0AAD6GCK3</accession>
<evidence type="ECO:0000313" key="2">
    <source>
        <dbReference type="EMBL" id="KAJ5537718.1"/>
    </source>
</evidence>
<protein>
    <submittedName>
        <fullName evidence="2">Uncharacterized protein</fullName>
    </submittedName>
</protein>
<sequence>MDAVQSLASVAVPWRPFPPLTAHAVRSDLSPPHDTKHAVFSSETISPGKMHKGNVFQTARTGRT</sequence>
<evidence type="ECO:0000256" key="1">
    <source>
        <dbReference type="SAM" id="MobiDB-lite"/>
    </source>
</evidence>
<feature type="compositionally biased region" description="Polar residues" evidence="1">
    <location>
        <begin position="55"/>
        <end position="64"/>
    </location>
</feature>
<dbReference type="Proteomes" id="UP001220324">
    <property type="component" value="Unassembled WGS sequence"/>
</dbReference>
<feature type="region of interest" description="Disordered" evidence="1">
    <location>
        <begin position="25"/>
        <end position="64"/>
    </location>
</feature>
<reference evidence="2 3" key="1">
    <citation type="journal article" date="2023" name="IMA Fungus">
        <title>Comparative genomic study of the Penicillium genus elucidates a diverse pangenome and 15 lateral gene transfer events.</title>
        <authorList>
            <person name="Petersen C."/>
            <person name="Sorensen T."/>
            <person name="Nielsen M.R."/>
            <person name="Sondergaard T.E."/>
            <person name="Sorensen J.L."/>
            <person name="Fitzpatrick D.A."/>
            <person name="Frisvad J.C."/>
            <person name="Nielsen K.L."/>
        </authorList>
    </citation>
    <scope>NUCLEOTIDE SEQUENCE [LARGE SCALE GENOMIC DNA]</scope>
    <source>
        <strain evidence="2 3">IBT 35679</strain>
    </source>
</reference>
<proteinExistence type="predicted"/>
<name>A0AAD6GCK3_9EURO</name>
<gene>
    <name evidence="2" type="ORF">N7494_007197</name>
</gene>
<evidence type="ECO:0000313" key="3">
    <source>
        <dbReference type="Proteomes" id="UP001220324"/>
    </source>
</evidence>
<organism evidence="2 3">
    <name type="scientific">Penicillium frequentans</name>
    <dbReference type="NCBI Taxonomy" id="3151616"/>
    <lineage>
        <taxon>Eukaryota</taxon>
        <taxon>Fungi</taxon>
        <taxon>Dikarya</taxon>
        <taxon>Ascomycota</taxon>
        <taxon>Pezizomycotina</taxon>
        <taxon>Eurotiomycetes</taxon>
        <taxon>Eurotiomycetidae</taxon>
        <taxon>Eurotiales</taxon>
        <taxon>Aspergillaceae</taxon>
        <taxon>Penicillium</taxon>
    </lineage>
</organism>
<dbReference type="EMBL" id="JAQIZZ010000006">
    <property type="protein sequence ID" value="KAJ5537718.1"/>
    <property type="molecule type" value="Genomic_DNA"/>
</dbReference>
<comment type="caution">
    <text evidence="2">The sequence shown here is derived from an EMBL/GenBank/DDBJ whole genome shotgun (WGS) entry which is preliminary data.</text>
</comment>
<keyword evidence="3" id="KW-1185">Reference proteome</keyword>
<dbReference type="AlphaFoldDB" id="A0AAD6GCK3"/>